<dbReference type="PANTHER" id="PTHR21502:SF3">
    <property type="entry name" value="CILIUM ASSEMBLY PROTEIN DZIP1L"/>
    <property type="match status" value="1"/>
</dbReference>
<keyword evidence="7" id="KW-0863">Zinc-finger</keyword>
<evidence type="ECO:0000256" key="3">
    <source>
        <dbReference type="ARBA" id="ARBA00009131"/>
    </source>
</evidence>
<name>A0AAE0CG70_9CHLO</name>
<dbReference type="GO" id="GO:0005814">
    <property type="term" value="C:centriole"/>
    <property type="evidence" value="ECO:0007669"/>
    <property type="project" value="UniProtKB-SubCell"/>
</dbReference>
<evidence type="ECO:0000313" key="10">
    <source>
        <dbReference type="Proteomes" id="UP001190700"/>
    </source>
</evidence>
<keyword evidence="5" id="KW-0206">Cytoskeleton</keyword>
<evidence type="ECO:0000259" key="8">
    <source>
        <dbReference type="PROSITE" id="PS50157"/>
    </source>
</evidence>
<reference evidence="9 10" key="1">
    <citation type="journal article" date="2015" name="Genome Biol. Evol.">
        <title>Comparative Genomics of a Bacterivorous Green Alga Reveals Evolutionary Causalities and Consequences of Phago-Mixotrophic Mode of Nutrition.</title>
        <authorList>
            <person name="Burns J.A."/>
            <person name="Paasch A."/>
            <person name="Narechania A."/>
            <person name="Kim E."/>
        </authorList>
    </citation>
    <scope>NUCLEOTIDE SEQUENCE [LARGE SCALE GENOMIC DNA]</scope>
    <source>
        <strain evidence="9 10">PLY_AMNH</strain>
    </source>
</reference>
<evidence type="ECO:0000256" key="5">
    <source>
        <dbReference type="ARBA" id="ARBA00023212"/>
    </source>
</evidence>
<feature type="domain" description="C2H2-type" evidence="8">
    <location>
        <begin position="171"/>
        <end position="198"/>
    </location>
</feature>
<dbReference type="InterPro" id="IPR036236">
    <property type="entry name" value="Znf_C2H2_sf"/>
</dbReference>
<dbReference type="EMBL" id="LGRX02023521">
    <property type="protein sequence ID" value="KAK3254491.1"/>
    <property type="molecule type" value="Genomic_DNA"/>
</dbReference>
<evidence type="ECO:0000256" key="4">
    <source>
        <dbReference type="ARBA" id="ARBA00023054"/>
    </source>
</evidence>
<dbReference type="PANTHER" id="PTHR21502">
    <property type="entry name" value="ZINC FINGER PROTEIN DZIP1"/>
    <property type="match status" value="1"/>
</dbReference>
<comment type="similarity">
    <text evidence="3">Belongs to the DZIP C2H2-type zinc-finger protein family.</text>
</comment>
<evidence type="ECO:0000256" key="2">
    <source>
        <dbReference type="ARBA" id="ARBA00004120"/>
    </source>
</evidence>
<evidence type="ECO:0000256" key="6">
    <source>
        <dbReference type="ARBA" id="ARBA00023273"/>
    </source>
</evidence>
<protein>
    <recommendedName>
        <fullName evidence="8">C2H2-type domain-containing protein</fullName>
    </recommendedName>
</protein>
<keyword evidence="10" id="KW-1185">Reference proteome</keyword>
<dbReference type="PROSITE" id="PS00028">
    <property type="entry name" value="ZINC_FINGER_C2H2_1"/>
    <property type="match status" value="1"/>
</dbReference>
<keyword evidence="5" id="KW-0963">Cytoplasm</keyword>
<keyword evidence="4" id="KW-0175">Coiled coil</keyword>
<accession>A0AAE0CG70</accession>
<dbReference type="AlphaFoldDB" id="A0AAE0CG70"/>
<evidence type="ECO:0000256" key="7">
    <source>
        <dbReference type="PROSITE-ProRule" id="PRU00042"/>
    </source>
</evidence>
<dbReference type="GO" id="GO:0008270">
    <property type="term" value="F:zinc ion binding"/>
    <property type="evidence" value="ECO:0007669"/>
    <property type="project" value="UniProtKB-KW"/>
</dbReference>
<comment type="caution">
    <text evidence="9">The sequence shown here is derived from an EMBL/GenBank/DDBJ whole genome shotgun (WGS) entry which is preliminary data.</text>
</comment>
<dbReference type="InterPro" id="IPR051241">
    <property type="entry name" value="DZIP_RILPL"/>
</dbReference>
<keyword evidence="6" id="KW-0966">Cell projection</keyword>
<evidence type="ECO:0000313" key="9">
    <source>
        <dbReference type="EMBL" id="KAK3254491.1"/>
    </source>
</evidence>
<dbReference type="SUPFAM" id="SSF57667">
    <property type="entry name" value="beta-beta-alpha zinc fingers"/>
    <property type="match status" value="1"/>
</dbReference>
<evidence type="ECO:0000256" key="1">
    <source>
        <dbReference type="ARBA" id="ARBA00004114"/>
    </source>
</evidence>
<keyword evidence="7" id="KW-0479">Metal-binding</keyword>
<dbReference type="PROSITE" id="PS50157">
    <property type="entry name" value="ZINC_FINGER_C2H2_2"/>
    <property type="match status" value="1"/>
</dbReference>
<comment type="subcellular location">
    <subcellularLocation>
        <location evidence="2">Cytoplasm</location>
        <location evidence="2">Cytoskeleton</location>
        <location evidence="2">Cilium basal body</location>
    </subcellularLocation>
    <subcellularLocation>
        <location evidence="1">Cytoplasm</location>
        <location evidence="1">Cytoskeleton</location>
        <location evidence="1">Microtubule organizing center</location>
        <location evidence="1">Centrosome</location>
        <location evidence="1">Centriole</location>
    </subcellularLocation>
</comment>
<sequence>MIGRAPSHRAQVPNQLEEQPFGPVKAFGFEKRRQRLDWRLLHSVDVDRVIRETDIDLLERAVETIAFGDIEAEDTCNFSEHNFIKIFRLSQLMVEYLLHNQDVLAMHKSKLLSAHTAAQRHVADMRHQTKEYKTEVHANHKEMRRNKKMLHTYEVMLKLRKDPTQATEQVHKCKVCDKHFESQYYLDLHAARHVPNSPSPAFLPASLPAPASLRAYPHNCSASLNLAAQSPHPAYVHKGRQGHYHEAGVSSGHNCEMTVW</sequence>
<dbReference type="InterPro" id="IPR032714">
    <property type="entry name" value="DZIP1_N"/>
</dbReference>
<dbReference type="Proteomes" id="UP001190700">
    <property type="component" value="Unassembled WGS sequence"/>
</dbReference>
<gene>
    <name evidence="9" type="ORF">CYMTET_36294</name>
</gene>
<dbReference type="Pfam" id="PF13815">
    <property type="entry name" value="Dzip-like_N"/>
    <property type="match status" value="1"/>
</dbReference>
<dbReference type="InterPro" id="IPR013087">
    <property type="entry name" value="Znf_C2H2_type"/>
</dbReference>
<keyword evidence="7" id="KW-0862">Zinc</keyword>
<proteinExistence type="inferred from homology"/>
<organism evidence="9 10">
    <name type="scientific">Cymbomonas tetramitiformis</name>
    <dbReference type="NCBI Taxonomy" id="36881"/>
    <lineage>
        <taxon>Eukaryota</taxon>
        <taxon>Viridiplantae</taxon>
        <taxon>Chlorophyta</taxon>
        <taxon>Pyramimonadophyceae</taxon>
        <taxon>Pyramimonadales</taxon>
        <taxon>Pyramimonadaceae</taxon>
        <taxon>Cymbomonas</taxon>
    </lineage>
</organism>
<dbReference type="GO" id="GO:0005737">
    <property type="term" value="C:cytoplasm"/>
    <property type="evidence" value="ECO:0007669"/>
    <property type="project" value="TreeGrafter"/>
</dbReference>